<keyword evidence="2" id="KW-0812">Transmembrane</keyword>
<organism evidence="3 4">
    <name type="scientific">Lentzea pudingi</name>
    <dbReference type="NCBI Taxonomy" id="1789439"/>
    <lineage>
        <taxon>Bacteria</taxon>
        <taxon>Bacillati</taxon>
        <taxon>Actinomycetota</taxon>
        <taxon>Actinomycetes</taxon>
        <taxon>Pseudonocardiales</taxon>
        <taxon>Pseudonocardiaceae</taxon>
        <taxon>Lentzea</taxon>
    </lineage>
</organism>
<keyword evidence="2" id="KW-1133">Transmembrane helix</keyword>
<evidence type="ECO:0000256" key="1">
    <source>
        <dbReference type="SAM" id="MobiDB-lite"/>
    </source>
</evidence>
<keyword evidence="2" id="KW-0472">Membrane</keyword>
<proteinExistence type="predicted"/>
<dbReference type="RefSeq" id="WP_189155070.1">
    <property type="nucleotide sequence ID" value="NZ_BMNC01000003.1"/>
</dbReference>
<reference evidence="4" key="1">
    <citation type="journal article" date="2019" name="Int. J. Syst. Evol. Microbiol.">
        <title>The Global Catalogue of Microorganisms (GCM) 10K type strain sequencing project: providing services to taxonomists for standard genome sequencing and annotation.</title>
        <authorList>
            <consortium name="The Broad Institute Genomics Platform"/>
            <consortium name="The Broad Institute Genome Sequencing Center for Infectious Disease"/>
            <person name="Wu L."/>
            <person name="Ma J."/>
        </authorList>
    </citation>
    <scope>NUCLEOTIDE SEQUENCE [LARGE SCALE GENOMIC DNA]</scope>
    <source>
        <strain evidence="4">CGMCC 4.7319</strain>
    </source>
</reference>
<feature type="region of interest" description="Disordered" evidence="1">
    <location>
        <begin position="255"/>
        <end position="321"/>
    </location>
</feature>
<protein>
    <recommendedName>
        <fullName evidence="5">Integral membrane protein</fullName>
    </recommendedName>
</protein>
<gene>
    <name evidence="3" type="ORF">GCM10011609_27670</name>
</gene>
<feature type="transmembrane region" description="Helical" evidence="2">
    <location>
        <begin position="156"/>
        <end position="178"/>
    </location>
</feature>
<sequence>MTTTPVSGQKFGPLRRRTTIHGDPSLIAGHSPWSTGLYYFVLLAAMGVDLVTFHQVLLPAIDESEEMLWIVVAGFTVVCVAMSHTAGQQAKKAVGTRHAVGARTVSLLSLAGWVVLGAAAFAFRWEYTSLDIGTAFVVDGVEQTGVSDAALHEQHLAALLFLALYVATGVVSGGAGFLRYQPEAKQYARALSRRTKAAAKHSRLEARLQGVTKLAVAVDKARDEHAQAWLALEVRCNAAAERLRREIQLKLLETGTGPLSAEHPRAVPPPRENRSRLPAGRPEPSDPGTSPTLRFRRPGAVPPEGENPQPPPTWKPDEEAE</sequence>
<dbReference type="EMBL" id="BMNC01000003">
    <property type="protein sequence ID" value="GGM89278.1"/>
    <property type="molecule type" value="Genomic_DNA"/>
</dbReference>
<comment type="caution">
    <text evidence="3">The sequence shown here is derived from an EMBL/GenBank/DDBJ whole genome shotgun (WGS) entry which is preliminary data.</text>
</comment>
<feature type="transmembrane region" description="Helical" evidence="2">
    <location>
        <begin position="107"/>
        <end position="125"/>
    </location>
</feature>
<name>A0ABQ2HR72_9PSEU</name>
<feature type="transmembrane region" description="Helical" evidence="2">
    <location>
        <begin position="37"/>
        <end position="61"/>
    </location>
</feature>
<evidence type="ECO:0000256" key="2">
    <source>
        <dbReference type="SAM" id="Phobius"/>
    </source>
</evidence>
<feature type="transmembrane region" description="Helical" evidence="2">
    <location>
        <begin position="67"/>
        <end position="86"/>
    </location>
</feature>
<dbReference type="Proteomes" id="UP000597656">
    <property type="component" value="Unassembled WGS sequence"/>
</dbReference>
<keyword evidence="4" id="KW-1185">Reference proteome</keyword>
<accession>A0ABQ2HR72</accession>
<evidence type="ECO:0000313" key="4">
    <source>
        <dbReference type="Proteomes" id="UP000597656"/>
    </source>
</evidence>
<evidence type="ECO:0000313" key="3">
    <source>
        <dbReference type="EMBL" id="GGM89278.1"/>
    </source>
</evidence>
<evidence type="ECO:0008006" key="5">
    <source>
        <dbReference type="Google" id="ProtNLM"/>
    </source>
</evidence>